<gene>
    <name evidence="1" type="ORF">ILEXP_LOCUS48534</name>
</gene>
<sequence length="68" mass="7637">LTCFISYGSMVHGRSCPWSWGATITELLFALWDNIWMHRQISSSRPITGSSLPHLVSSVKSFPYFSSA</sequence>
<accession>A0ABC8UEC6</accession>
<dbReference type="Proteomes" id="UP001642360">
    <property type="component" value="Unassembled WGS sequence"/>
</dbReference>
<feature type="non-terminal residue" evidence="1">
    <location>
        <position position="1"/>
    </location>
</feature>
<dbReference type="EMBL" id="CAUOFW020007279">
    <property type="protein sequence ID" value="CAK9178632.1"/>
    <property type="molecule type" value="Genomic_DNA"/>
</dbReference>
<name>A0ABC8UEC6_9AQUA</name>
<reference evidence="1 2" key="1">
    <citation type="submission" date="2024-02" db="EMBL/GenBank/DDBJ databases">
        <authorList>
            <person name="Vignale AGUSTIN F."/>
            <person name="Sosa J E."/>
            <person name="Modenutti C."/>
        </authorList>
    </citation>
    <scope>NUCLEOTIDE SEQUENCE [LARGE SCALE GENOMIC DNA]</scope>
</reference>
<organism evidence="1 2">
    <name type="scientific">Ilex paraguariensis</name>
    <name type="common">yerba mate</name>
    <dbReference type="NCBI Taxonomy" id="185542"/>
    <lineage>
        <taxon>Eukaryota</taxon>
        <taxon>Viridiplantae</taxon>
        <taxon>Streptophyta</taxon>
        <taxon>Embryophyta</taxon>
        <taxon>Tracheophyta</taxon>
        <taxon>Spermatophyta</taxon>
        <taxon>Magnoliopsida</taxon>
        <taxon>eudicotyledons</taxon>
        <taxon>Gunneridae</taxon>
        <taxon>Pentapetalae</taxon>
        <taxon>asterids</taxon>
        <taxon>campanulids</taxon>
        <taxon>Aquifoliales</taxon>
        <taxon>Aquifoliaceae</taxon>
        <taxon>Ilex</taxon>
    </lineage>
</organism>
<dbReference type="AntiFam" id="ANF00122">
    <property type="entry name" value="Shadow ORF (opposite clpB)"/>
</dbReference>
<protein>
    <submittedName>
        <fullName evidence="1">Uncharacterized protein</fullName>
    </submittedName>
</protein>
<proteinExistence type="predicted"/>
<evidence type="ECO:0000313" key="1">
    <source>
        <dbReference type="EMBL" id="CAK9178632.1"/>
    </source>
</evidence>
<keyword evidence="2" id="KW-1185">Reference proteome</keyword>
<dbReference type="AlphaFoldDB" id="A0ABC8UEC6"/>
<comment type="caution">
    <text evidence="1">The sequence shown here is derived from an EMBL/GenBank/DDBJ whole genome shotgun (WGS) entry which is preliminary data.</text>
</comment>
<evidence type="ECO:0000313" key="2">
    <source>
        <dbReference type="Proteomes" id="UP001642360"/>
    </source>
</evidence>